<dbReference type="Pfam" id="PF09339">
    <property type="entry name" value="HTH_IclR"/>
    <property type="match status" value="1"/>
</dbReference>
<dbReference type="SUPFAM" id="SSF53067">
    <property type="entry name" value="Actin-like ATPase domain"/>
    <property type="match status" value="1"/>
</dbReference>
<dbReference type="Gene3D" id="1.10.10.10">
    <property type="entry name" value="Winged helix-like DNA-binding domain superfamily/Winged helix DNA-binding domain"/>
    <property type="match status" value="1"/>
</dbReference>
<comment type="similarity">
    <text evidence="1">Belongs to the ROK (NagC/XylR) family.</text>
</comment>
<keyword evidence="4" id="KW-1185">Reference proteome</keyword>
<dbReference type="GO" id="GO:0006355">
    <property type="term" value="P:regulation of DNA-templated transcription"/>
    <property type="evidence" value="ECO:0007669"/>
    <property type="project" value="InterPro"/>
</dbReference>
<dbReference type="AlphaFoldDB" id="A0A1I5LY60"/>
<dbReference type="SUPFAM" id="SSF46785">
    <property type="entry name" value="Winged helix' DNA-binding domain"/>
    <property type="match status" value="1"/>
</dbReference>
<dbReference type="STRING" id="587909.SAMN05421810_101718"/>
<proteinExistence type="inferred from homology"/>
<dbReference type="PANTHER" id="PTHR18964">
    <property type="entry name" value="ROK (REPRESSOR, ORF, KINASE) FAMILY"/>
    <property type="match status" value="1"/>
</dbReference>
<dbReference type="InterPro" id="IPR036388">
    <property type="entry name" value="WH-like_DNA-bd_sf"/>
</dbReference>
<dbReference type="InterPro" id="IPR000600">
    <property type="entry name" value="ROK"/>
</dbReference>
<dbReference type="InterPro" id="IPR036390">
    <property type="entry name" value="WH_DNA-bd_sf"/>
</dbReference>
<dbReference type="GO" id="GO:0016301">
    <property type="term" value="F:kinase activity"/>
    <property type="evidence" value="ECO:0007669"/>
    <property type="project" value="UniProtKB-KW"/>
</dbReference>
<organism evidence="3 4">
    <name type="scientific">Amycolatopsis arida</name>
    <dbReference type="NCBI Taxonomy" id="587909"/>
    <lineage>
        <taxon>Bacteria</taxon>
        <taxon>Bacillati</taxon>
        <taxon>Actinomycetota</taxon>
        <taxon>Actinomycetes</taxon>
        <taxon>Pseudonocardiales</taxon>
        <taxon>Pseudonocardiaceae</taxon>
        <taxon>Amycolatopsis</taxon>
    </lineage>
</organism>
<feature type="domain" description="HTH iclR-type" evidence="2">
    <location>
        <begin position="17"/>
        <end position="62"/>
    </location>
</feature>
<dbReference type="Gene3D" id="3.30.420.40">
    <property type="match status" value="2"/>
</dbReference>
<keyword evidence="3" id="KW-0808">Transferase</keyword>
<reference evidence="4" key="1">
    <citation type="submission" date="2016-10" db="EMBL/GenBank/DDBJ databases">
        <authorList>
            <person name="Varghese N."/>
            <person name="Submissions S."/>
        </authorList>
    </citation>
    <scope>NUCLEOTIDE SEQUENCE [LARGE SCALE GENOMIC DNA]</scope>
    <source>
        <strain evidence="4">CGMCC 4.5579</strain>
    </source>
</reference>
<dbReference type="InterPro" id="IPR043129">
    <property type="entry name" value="ATPase_NBD"/>
</dbReference>
<protein>
    <submittedName>
        <fullName evidence="3">Sugar kinase of the NBD/HSP70 family, may contain an N-terminal HTH domain</fullName>
    </submittedName>
</protein>
<accession>A0A1I5LY60</accession>
<dbReference type="Proteomes" id="UP000198727">
    <property type="component" value="Unassembled WGS sequence"/>
</dbReference>
<dbReference type="GO" id="GO:0003677">
    <property type="term" value="F:DNA binding"/>
    <property type="evidence" value="ECO:0007669"/>
    <property type="project" value="InterPro"/>
</dbReference>
<evidence type="ECO:0000259" key="2">
    <source>
        <dbReference type="Pfam" id="PF09339"/>
    </source>
</evidence>
<evidence type="ECO:0000313" key="4">
    <source>
        <dbReference type="Proteomes" id="UP000198727"/>
    </source>
</evidence>
<dbReference type="Pfam" id="PF00480">
    <property type="entry name" value="ROK"/>
    <property type="match status" value="1"/>
</dbReference>
<dbReference type="InterPro" id="IPR005471">
    <property type="entry name" value="Tscrpt_reg_IclR_N"/>
</dbReference>
<dbReference type="RefSeq" id="WP_243859529.1">
    <property type="nucleotide sequence ID" value="NZ_FOWW01000001.1"/>
</dbReference>
<sequence>MAKIQPAGGQSLLRLINSVAVLSALREAGPATLSDLAARTGLSRPTVEAAVDDLVEQGWAEELQAGAERRVGRPARRYAFRADSGYVLGLDVGAHRVLGVLADLNGRQVHTHETRVDPQLDAESRLSVVRKMATRCLSGGGVPRSRLMAAGVGTPGVVARDGTVTLSTVLPGWVRLPLARRLGRSLSCPVLVDNDANLAALAERSHGVARDVDDLIYLLIGRRMGAGLILGGRVHQGFGGAAGEIGLLDPKKWEHCRELLLGPATTEPTVEHDHQVTERILTAARGGDADALGIVDEFCAVLAQHAAAMTLTVDPEMIVLGGGLASAGDLLLPRLERHMDRVCLRTPRLAASTVGQEAVVLGAVRLALHAADEALQQQAGAPAPT</sequence>
<name>A0A1I5LY60_9PSEU</name>
<gene>
    <name evidence="3" type="ORF">SAMN05421810_101718</name>
</gene>
<evidence type="ECO:0000313" key="3">
    <source>
        <dbReference type="EMBL" id="SFP02205.1"/>
    </source>
</evidence>
<dbReference type="EMBL" id="FOWW01000001">
    <property type="protein sequence ID" value="SFP02205.1"/>
    <property type="molecule type" value="Genomic_DNA"/>
</dbReference>
<dbReference type="PANTHER" id="PTHR18964:SF149">
    <property type="entry name" value="BIFUNCTIONAL UDP-N-ACETYLGLUCOSAMINE 2-EPIMERASE_N-ACETYLMANNOSAMINE KINASE"/>
    <property type="match status" value="1"/>
</dbReference>
<keyword evidence="3" id="KW-0418">Kinase</keyword>
<evidence type="ECO:0000256" key="1">
    <source>
        <dbReference type="ARBA" id="ARBA00006479"/>
    </source>
</evidence>